<dbReference type="RefSeq" id="XP_029656877.1">
    <property type="nucleotide sequence ID" value="XM_029801017.2"/>
</dbReference>
<protein>
    <recommendedName>
        <fullName evidence="6">Acetyltransferase component of pyruvate dehydrogenase complex</fullName>
        <ecNumber evidence="6">2.3.1.12</ecNumber>
    </recommendedName>
</protein>
<dbReference type="EC" id="2.3.1.12" evidence="6"/>
<comment type="catalytic activity">
    <reaction evidence="6">
        <text>N(6)-[(R)-dihydrolipoyl]-L-lysyl-[protein] + acetyl-CoA = N(6)-[(R)-S(8)-acetyldihydrolipoyl]-L-lysyl-[protein] + CoA</text>
        <dbReference type="Rhea" id="RHEA:17017"/>
        <dbReference type="Rhea" id="RHEA-COMP:10475"/>
        <dbReference type="Rhea" id="RHEA-COMP:10478"/>
        <dbReference type="ChEBI" id="CHEBI:57287"/>
        <dbReference type="ChEBI" id="CHEBI:57288"/>
        <dbReference type="ChEBI" id="CHEBI:83100"/>
        <dbReference type="ChEBI" id="CHEBI:83111"/>
        <dbReference type="EC" id="2.3.1.12"/>
    </reaction>
</comment>
<evidence type="ECO:0000256" key="1">
    <source>
        <dbReference type="ARBA" id="ARBA00007317"/>
    </source>
</evidence>
<evidence type="ECO:0000256" key="4">
    <source>
        <dbReference type="ARBA" id="ARBA00022946"/>
    </source>
</evidence>
<dbReference type="NCBIfam" id="TIGR01349">
    <property type="entry name" value="PDHac_trf_mito"/>
    <property type="match status" value="1"/>
</dbReference>
<dbReference type="GO" id="GO:0004742">
    <property type="term" value="F:dihydrolipoyllysine-residue acetyltransferase activity"/>
    <property type="evidence" value="ECO:0007669"/>
    <property type="project" value="UniProtKB-UniRule"/>
</dbReference>
<dbReference type="Gene3D" id="3.30.559.10">
    <property type="entry name" value="Chloramphenicol acetyltransferase-like domain"/>
    <property type="match status" value="1"/>
</dbReference>
<evidence type="ECO:0000259" key="9">
    <source>
        <dbReference type="PROSITE" id="PS51826"/>
    </source>
</evidence>
<dbReference type="PROSITE" id="PS51826">
    <property type="entry name" value="PSBD"/>
    <property type="match status" value="1"/>
</dbReference>
<dbReference type="InterPro" id="IPR003016">
    <property type="entry name" value="2-oxoA_DH_lipoyl-BS"/>
</dbReference>
<dbReference type="KEGG" id="osn:115230911"/>
<evidence type="ECO:0000256" key="2">
    <source>
        <dbReference type="ARBA" id="ARBA00022679"/>
    </source>
</evidence>
<feature type="domain" description="Lipoyl-binding" evidence="8">
    <location>
        <begin position="74"/>
        <end position="150"/>
    </location>
</feature>
<evidence type="ECO:0000259" key="8">
    <source>
        <dbReference type="PROSITE" id="PS50968"/>
    </source>
</evidence>
<keyword evidence="5 6" id="KW-0012">Acyltransferase</keyword>
<gene>
    <name evidence="11" type="primary">LOC115230911</name>
</gene>
<comment type="similarity">
    <text evidence="1 6">Belongs to the 2-oxoacid dehydrogenase family.</text>
</comment>
<keyword evidence="11" id="KW-0670">Pyruvate</keyword>
<dbReference type="InterPro" id="IPR000089">
    <property type="entry name" value="Biotin_lipoyl"/>
</dbReference>
<dbReference type="InterPro" id="IPR006257">
    <property type="entry name" value="LAT1"/>
</dbReference>
<feature type="compositionally biased region" description="Pro residues" evidence="7">
    <location>
        <begin position="180"/>
        <end position="195"/>
    </location>
</feature>
<dbReference type="InterPro" id="IPR045257">
    <property type="entry name" value="E2/Pdx1"/>
</dbReference>
<dbReference type="PANTHER" id="PTHR23151">
    <property type="entry name" value="DIHYDROLIPOAMIDE ACETYL/SUCCINYL-TRANSFERASE-RELATED"/>
    <property type="match status" value="1"/>
</dbReference>
<dbReference type="GO" id="GO:0045254">
    <property type="term" value="C:pyruvate dehydrogenase complex"/>
    <property type="evidence" value="ECO:0007669"/>
    <property type="project" value="UniProtKB-UniRule"/>
</dbReference>
<dbReference type="PROSITE" id="PS50968">
    <property type="entry name" value="BIOTINYL_LIPOYL"/>
    <property type="match status" value="1"/>
</dbReference>
<dbReference type="FunFam" id="2.40.50.100:FF:000010">
    <property type="entry name" value="Acetyltransferase component of pyruvate dehydrogenase complex"/>
    <property type="match status" value="1"/>
</dbReference>
<dbReference type="Pfam" id="PF00198">
    <property type="entry name" value="2-oxoacid_dh"/>
    <property type="match status" value="1"/>
</dbReference>
<dbReference type="SUPFAM" id="SSF52777">
    <property type="entry name" value="CoA-dependent acyltransferases"/>
    <property type="match status" value="1"/>
</dbReference>
<comment type="function">
    <text evidence="6">The pyruvate dehydrogenase complex catalyzes the overall conversion of pyruvate to acetyl-CoA and CO(2).</text>
</comment>
<dbReference type="InterPro" id="IPR023213">
    <property type="entry name" value="CAT-like_dom_sf"/>
</dbReference>
<dbReference type="PROSITE" id="PS00189">
    <property type="entry name" value="LIPOYL"/>
    <property type="match status" value="1"/>
</dbReference>
<evidence type="ECO:0000256" key="3">
    <source>
        <dbReference type="ARBA" id="ARBA00022823"/>
    </source>
</evidence>
<proteinExistence type="inferred from homology"/>
<dbReference type="SUPFAM" id="SSF47005">
    <property type="entry name" value="Peripheral subunit-binding domain of 2-oxo acid dehydrogenase complex"/>
    <property type="match status" value="1"/>
</dbReference>
<evidence type="ECO:0000256" key="6">
    <source>
        <dbReference type="RuleBase" id="RU361137"/>
    </source>
</evidence>
<dbReference type="PANTHER" id="PTHR23151:SF90">
    <property type="entry name" value="DIHYDROLIPOYLLYSINE-RESIDUE ACETYLTRANSFERASE COMPONENT OF PYRUVATE DEHYDROGENASE COMPLEX, MITOCHONDRIAL-RELATED"/>
    <property type="match status" value="1"/>
</dbReference>
<keyword evidence="3 6" id="KW-0450">Lipoyl</keyword>
<dbReference type="GO" id="GO:0005739">
    <property type="term" value="C:mitochondrion"/>
    <property type="evidence" value="ECO:0007669"/>
    <property type="project" value="UniProtKB-SubCell"/>
</dbReference>
<evidence type="ECO:0000256" key="5">
    <source>
        <dbReference type="ARBA" id="ARBA00023315"/>
    </source>
</evidence>
<dbReference type="InterPro" id="IPR011053">
    <property type="entry name" value="Single_hybrid_motif"/>
</dbReference>
<accession>A0A6P7U5W2</accession>
<dbReference type="Pfam" id="PF02817">
    <property type="entry name" value="E3_binding"/>
    <property type="match status" value="1"/>
</dbReference>
<feature type="region of interest" description="Disordered" evidence="7">
    <location>
        <begin position="173"/>
        <end position="216"/>
    </location>
</feature>
<keyword evidence="10" id="KW-1185">Reference proteome</keyword>
<keyword evidence="4" id="KW-0809">Transit peptide</keyword>
<organism evidence="10 11">
    <name type="scientific">Octopus sinensis</name>
    <name type="common">East Asian common octopus</name>
    <dbReference type="NCBI Taxonomy" id="2607531"/>
    <lineage>
        <taxon>Eukaryota</taxon>
        <taxon>Metazoa</taxon>
        <taxon>Spiralia</taxon>
        <taxon>Lophotrochozoa</taxon>
        <taxon>Mollusca</taxon>
        <taxon>Cephalopoda</taxon>
        <taxon>Coleoidea</taxon>
        <taxon>Octopodiformes</taxon>
        <taxon>Octopoda</taxon>
        <taxon>Incirrata</taxon>
        <taxon>Octopodidae</taxon>
        <taxon>Octopus</taxon>
    </lineage>
</organism>
<dbReference type="Proteomes" id="UP000515154">
    <property type="component" value="Unplaced"/>
</dbReference>
<dbReference type="InterPro" id="IPR036625">
    <property type="entry name" value="E3-bd_dom_sf"/>
</dbReference>
<dbReference type="FunFam" id="3.30.559.10:FF:000003">
    <property type="entry name" value="Acetyltransferase component of pyruvate dehydrogenase complex"/>
    <property type="match status" value="1"/>
</dbReference>
<feature type="domain" description="Peripheral subunit-binding (PSBD)" evidence="9">
    <location>
        <begin position="218"/>
        <end position="255"/>
    </location>
</feature>
<evidence type="ECO:0000256" key="7">
    <source>
        <dbReference type="SAM" id="MobiDB-lite"/>
    </source>
</evidence>
<dbReference type="InterPro" id="IPR001078">
    <property type="entry name" value="2-oxoacid_DH_actylTfrase"/>
</dbReference>
<dbReference type="Gene3D" id="2.40.50.100">
    <property type="match status" value="1"/>
</dbReference>
<dbReference type="GO" id="GO:0006086">
    <property type="term" value="P:pyruvate decarboxylation to acetyl-CoA"/>
    <property type="evidence" value="ECO:0007669"/>
    <property type="project" value="InterPro"/>
</dbReference>
<reference evidence="11" key="1">
    <citation type="submission" date="2025-08" db="UniProtKB">
        <authorList>
            <consortium name="RefSeq"/>
        </authorList>
    </citation>
    <scope>IDENTIFICATION</scope>
</reference>
<evidence type="ECO:0000313" key="10">
    <source>
        <dbReference type="Proteomes" id="UP000515154"/>
    </source>
</evidence>
<comment type="subcellular location">
    <subcellularLocation>
        <location evidence="6">Mitochondrion</location>
    </subcellularLocation>
</comment>
<dbReference type="SUPFAM" id="SSF51230">
    <property type="entry name" value="Single hybrid motif"/>
    <property type="match status" value="1"/>
</dbReference>
<dbReference type="InterPro" id="IPR004167">
    <property type="entry name" value="PSBD"/>
</dbReference>
<comment type="cofactor">
    <cofactor evidence="6">
        <name>(R)-lipoate</name>
        <dbReference type="ChEBI" id="CHEBI:83088"/>
    </cofactor>
    <text evidence="6">Binds 1 lipoyl cofactor covalently.</text>
</comment>
<keyword evidence="2 6" id="KW-0808">Transferase</keyword>
<name>A0A6P7U5W2_9MOLL</name>
<sequence length="512" mass="54732">MFRSVVTARSILNTTVEYGFRRLTSRCLCANFKYRYVLSSTSKNRPLCWHGSLQIPQNIQFMACRMYSSDLPAHFKITLPALSPTMEAGTIVTWQKKEGDKVSEGDLLAEIETDKATMGFESSEEGHLAKILVAAGSANIPVGKLLCIIVENESDIEAFKTFVPTAADDEVIGGSVPASAAPPPPPPPPPPPKPVAPAQTTHARAPAAPSRPTGGRVFATPLAKSLALEKGVDLNAITGTGPEGRIQAEDVEKFISTGAVPAVATQPVSVPAAATPAVAVPGLEYTDIPLSNIRQVIAKRLLQSKQTIPHYYLSVDVKMDNVIRLRKELNAILSKQNIKLSVNDFIIKASALSCLKVPETNSSWMDSIIRQYHSVDISVAVATDYGLITPIVTSADSKGLSAISKDVQSLAAKAKEGKLQPSEYQGGTFTISNLGMFGVKNFCAIINPPQACILAVGGAEERLVAGSEEGFNVASVMSVTLSCDHRVVDGAVGAQWLAEFKRYLETPETMML</sequence>
<dbReference type="CDD" id="cd06849">
    <property type="entry name" value="lipoyl_domain"/>
    <property type="match status" value="1"/>
</dbReference>
<dbReference type="Gene3D" id="4.10.320.10">
    <property type="entry name" value="E3-binding domain"/>
    <property type="match status" value="1"/>
</dbReference>
<evidence type="ECO:0000313" key="11">
    <source>
        <dbReference type="RefSeq" id="XP_029656877.1"/>
    </source>
</evidence>
<dbReference type="AlphaFoldDB" id="A0A6P7U5W2"/>
<dbReference type="Pfam" id="PF00364">
    <property type="entry name" value="Biotin_lipoyl"/>
    <property type="match status" value="1"/>
</dbReference>